<dbReference type="RefSeq" id="WP_197286898.1">
    <property type="nucleotide sequence ID" value="NZ_BDCX01000001.1"/>
</dbReference>
<dbReference type="AlphaFoldDB" id="A0A161M7C9"/>
<dbReference type="PANTHER" id="PTHR43833:SF7">
    <property type="entry name" value="KTR SYSTEM POTASSIUM UPTAKE PROTEIN C"/>
    <property type="match status" value="1"/>
</dbReference>
<feature type="domain" description="RCK C-terminal" evidence="2">
    <location>
        <begin position="143"/>
        <end position="225"/>
    </location>
</feature>
<dbReference type="InterPro" id="IPR036721">
    <property type="entry name" value="RCK_C_sf"/>
</dbReference>
<dbReference type="Gene3D" id="3.40.50.720">
    <property type="entry name" value="NAD(P)-binding Rossmann-like Domain"/>
    <property type="match status" value="1"/>
</dbReference>
<reference evidence="3 4" key="1">
    <citation type="journal article" date="2016" name="Genome Announc.">
        <title>Draft Genome Sequence of Planomonospora sphaerica JCM9374, a Rare Actinomycete.</title>
        <authorList>
            <person name="Dohra H."/>
            <person name="Suzuki T."/>
            <person name="Inoue Y."/>
            <person name="Kodani S."/>
        </authorList>
    </citation>
    <scope>NUCLEOTIDE SEQUENCE [LARGE SCALE GENOMIC DNA]</scope>
    <source>
        <strain evidence="3 4">JCM 9374</strain>
    </source>
</reference>
<feature type="domain" description="RCK N-terminal" evidence="1">
    <location>
        <begin position="11"/>
        <end position="127"/>
    </location>
</feature>
<dbReference type="PANTHER" id="PTHR43833">
    <property type="entry name" value="POTASSIUM CHANNEL PROTEIN 2-RELATED-RELATED"/>
    <property type="match status" value="1"/>
</dbReference>
<dbReference type="GO" id="GO:0006813">
    <property type="term" value="P:potassium ion transport"/>
    <property type="evidence" value="ECO:0007669"/>
    <property type="project" value="InterPro"/>
</dbReference>
<accession>A0A161M7C9</accession>
<dbReference type="PROSITE" id="PS51202">
    <property type="entry name" value="RCK_C"/>
    <property type="match status" value="1"/>
</dbReference>
<keyword evidence="4" id="KW-1185">Reference proteome</keyword>
<dbReference type="SUPFAM" id="SSF116726">
    <property type="entry name" value="TrkA C-terminal domain-like"/>
    <property type="match status" value="1"/>
</dbReference>
<gene>
    <name evidence="3" type="ORF">PS9374_00475</name>
</gene>
<dbReference type="Pfam" id="PF02080">
    <property type="entry name" value="TrkA_C"/>
    <property type="match status" value="1"/>
</dbReference>
<dbReference type="Proteomes" id="UP000077701">
    <property type="component" value="Unassembled WGS sequence"/>
</dbReference>
<proteinExistence type="predicted"/>
<dbReference type="SUPFAM" id="SSF51735">
    <property type="entry name" value="NAD(P)-binding Rossmann-fold domains"/>
    <property type="match status" value="1"/>
</dbReference>
<dbReference type="EMBL" id="BDCX01000001">
    <property type="protein sequence ID" value="GAT64843.1"/>
    <property type="molecule type" value="Genomic_DNA"/>
</dbReference>
<reference evidence="4" key="2">
    <citation type="submission" date="2016-04" db="EMBL/GenBank/DDBJ databases">
        <title>Planomonospora sphaerica JCM9374 whole genome shotgun sequence.</title>
        <authorList>
            <person name="Suzuki T."/>
            <person name="Dohra H."/>
            <person name="Kodani S."/>
        </authorList>
    </citation>
    <scope>NUCLEOTIDE SEQUENCE [LARGE SCALE GENOMIC DNA]</scope>
    <source>
        <strain evidence="4">JCM 9374</strain>
    </source>
</reference>
<dbReference type="STRING" id="161355.PS9374_00475"/>
<dbReference type="InterPro" id="IPR050721">
    <property type="entry name" value="Trk_Ktr_HKT_K-transport"/>
</dbReference>
<dbReference type="InterPro" id="IPR003148">
    <property type="entry name" value="RCK_N"/>
</dbReference>
<evidence type="ECO:0000259" key="2">
    <source>
        <dbReference type="PROSITE" id="PS51202"/>
    </source>
</evidence>
<dbReference type="GO" id="GO:0008324">
    <property type="term" value="F:monoatomic cation transmembrane transporter activity"/>
    <property type="evidence" value="ECO:0007669"/>
    <property type="project" value="InterPro"/>
</dbReference>
<evidence type="ECO:0000313" key="3">
    <source>
        <dbReference type="EMBL" id="GAT64843.1"/>
    </source>
</evidence>
<dbReference type="InterPro" id="IPR006037">
    <property type="entry name" value="RCK_C"/>
</dbReference>
<evidence type="ECO:0000259" key="1">
    <source>
        <dbReference type="PROSITE" id="PS51201"/>
    </source>
</evidence>
<name>A0A161M7C9_9ACTN</name>
<comment type="caution">
    <text evidence="3">The sequence shown here is derived from an EMBL/GenBank/DDBJ whole genome shotgun (WGS) entry which is preliminary data.</text>
</comment>
<dbReference type="Gene3D" id="3.30.70.1450">
    <property type="entry name" value="Regulator of K+ conductance, C-terminal domain"/>
    <property type="match status" value="1"/>
</dbReference>
<dbReference type="PROSITE" id="PS51201">
    <property type="entry name" value="RCK_N"/>
    <property type="match status" value="1"/>
</dbReference>
<dbReference type="Pfam" id="PF02254">
    <property type="entry name" value="TrkA_N"/>
    <property type="match status" value="1"/>
</dbReference>
<sequence length="225" mass="23977">MAEKKNRVDRDTAVVVIGLGRFGGSLAAELVVRGVEVLGVDSDSRNVQEFSGRLTHVVCADSTDPEALAQLGVAEFGRAVVGIGTDIESSILTTSILTDLGVPDIWAKAISRQHARILQRVGARHVVQPEADMGERVAHLVTGRMLDYVEVDEDYALVKTKAPGWAAGRTLGDLGIRTEYGVTVVAVKKPGARFTYATSQTVIGSGDTLLVAGETDQAERFSEET</sequence>
<organism evidence="3 4">
    <name type="scientific">Planomonospora sphaerica</name>
    <dbReference type="NCBI Taxonomy" id="161355"/>
    <lineage>
        <taxon>Bacteria</taxon>
        <taxon>Bacillati</taxon>
        <taxon>Actinomycetota</taxon>
        <taxon>Actinomycetes</taxon>
        <taxon>Streptosporangiales</taxon>
        <taxon>Streptosporangiaceae</taxon>
        <taxon>Planomonospora</taxon>
    </lineage>
</organism>
<evidence type="ECO:0000313" key="4">
    <source>
        <dbReference type="Proteomes" id="UP000077701"/>
    </source>
</evidence>
<dbReference type="InterPro" id="IPR036291">
    <property type="entry name" value="NAD(P)-bd_dom_sf"/>
</dbReference>
<protein>
    <submittedName>
        <fullName evidence="3">Potassium transporter</fullName>
    </submittedName>
</protein>